<gene>
    <name evidence="6" type="ORF">GCM10011610_00490</name>
</gene>
<dbReference type="InterPro" id="IPR029063">
    <property type="entry name" value="SAM-dependent_MTases_sf"/>
</dbReference>
<keyword evidence="3" id="KW-0808">Transferase</keyword>
<evidence type="ECO:0000256" key="4">
    <source>
        <dbReference type="ARBA" id="ARBA00022691"/>
    </source>
</evidence>
<keyword evidence="5" id="KW-0680">Restriction system</keyword>
<dbReference type="EC" id="2.1.1.37" evidence="1"/>
<proteinExistence type="predicted"/>
<dbReference type="Pfam" id="PF00145">
    <property type="entry name" value="DNA_methylase"/>
    <property type="match status" value="1"/>
</dbReference>
<evidence type="ECO:0000256" key="3">
    <source>
        <dbReference type="ARBA" id="ARBA00022679"/>
    </source>
</evidence>
<dbReference type="Proteomes" id="UP000658127">
    <property type="component" value="Unassembled WGS sequence"/>
</dbReference>
<protein>
    <recommendedName>
        <fullName evidence="1">DNA (cytosine-5-)-methyltransferase</fullName>
        <ecNumber evidence="1">2.1.1.37</ecNumber>
    </recommendedName>
</protein>
<keyword evidence="7" id="KW-1185">Reference proteome</keyword>
<evidence type="ECO:0000256" key="5">
    <source>
        <dbReference type="ARBA" id="ARBA00022747"/>
    </source>
</evidence>
<name>A0ABQ2K421_9NOCA</name>
<dbReference type="PROSITE" id="PS00095">
    <property type="entry name" value="C5_MTASE_2"/>
    <property type="match status" value="1"/>
</dbReference>
<dbReference type="InterPro" id="IPR031303">
    <property type="entry name" value="C5_meth_CS"/>
</dbReference>
<evidence type="ECO:0000256" key="1">
    <source>
        <dbReference type="ARBA" id="ARBA00011975"/>
    </source>
</evidence>
<keyword evidence="4" id="KW-0949">S-adenosyl-L-methionine</keyword>
<dbReference type="RefSeq" id="WP_189022525.1">
    <property type="nucleotide sequence ID" value="NZ_BMNE01000001.1"/>
</dbReference>
<dbReference type="InterPro" id="IPR001525">
    <property type="entry name" value="C5_MeTfrase"/>
</dbReference>
<evidence type="ECO:0000256" key="2">
    <source>
        <dbReference type="ARBA" id="ARBA00022603"/>
    </source>
</evidence>
<evidence type="ECO:0000313" key="7">
    <source>
        <dbReference type="Proteomes" id="UP000658127"/>
    </source>
</evidence>
<evidence type="ECO:0000313" key="6">
    <source>
        <dbReference type="EMBL" id="GGN66009.1"/>
    </source>
</evidence>
<comment type="caution">
    <text evidence="6">The sequence shown here is derived from an EMBL/GenBank/DDBJ whole genome shotgun (WGS) entry which is preliminary data.</text>
</comment>
<keyword evidence="2" id="KW-0489">Methyltransferase</keyword>
<dbReference type="InterPro" id="IPR050390">
    <property type="entry name" value="C5-Methyltransferase"/>
</dbReference>
<dbReference type="Gene3D" id="3.90.120.10">
    <property type="entry name" value="DNA Methylase, subunit A, domain 2"/>
    <property type="match status" value="1"/>
</dbReference>
<sequence length="87" mass="9581">MRWFDAGVRATGWRLRHRECARAQGFPDSYRFATLRDARRELGPDVQSIGSTRDVVKRQIGNAVPVKLARWLGTRVAAGLASSAAAA</sequence>
<dbReference type="SUPFAM" id="SSF53335">
    <property type="entry name" value="S-adenosyl-L-methionine-dependent methyltransferases"/>
    <property type="match status" value="1"/>
</dbReference>
<dbReference type="EMBL" id="BMNE01000001">
    <property type="protein sequence ID" value="GGN66009.1"/>
    <property type="molecule type" value="Genomic_DNA"/>
</dbReference>
<dbReference type="PANTHER" id="PTHR10629:SF52">
    <property type="entry name" value="DNA (CYTOSINE-5)-METHYLTRANSFERASE 1"/>
    <property type="match status" value="1"/>
</dbReference>
<accession>A0ABQ2K421</accession>
<reference evidence="7" key="1">
    <citation type="journal article" date="2019" name="Int. J. Syst. Evol. Microbiol.">
        <title>The Global Catalogue of Microorganisms (GCM) 10K type strain sequencing project: providing services to taxonomists for standard genome sequencing and annotation.</title>
        <authorList>
            <consortium name="The Broad Institute Genomics Platform"/>
            <consortium name="The Broad Institute Genome Sequencing Center for Infectious Disease"/>
            <person name="Wu L."/>
            <person name="Ma J."/>
        </authorList>
    </citation>
    <scope>NUCLEOTIDE SEQUENCE [LARGE SCALE GENOMIC DNA]</scope>
    <source>
        <strain evidence="7">CGMCC 4.7329</strain>
    </source>
</reference>
<organism evidence="6 7">
    <name type="scientific">Nocardia rhizosphaerihabitans</name>
    <dbReference type="NCBI Taxonomy" id="1691570"/>
    <lineage>
        <taxon>Bacteria</taxon>
        <taxon>Bacillati</taxon>
        <taxon>Actinomycetota</taxon>
        <taxon>Actinomycetes</taxon>
        <taxon>Mycobacteriales</taxon>
        <taxon>Nocardiaceae</taxon>
        <taxon>Nocardia</taxon>
    </lineage>
</organism>
<dbReference type="PANTHER" id="PTHR10629">
    <property type="entry name" value="CYTOSINE-SPECIFIC METHYLTRANSFERASE"/>
    <property type="match status" value="1"/>
</dbReference>